<evidence type="ECO:0000256" key="1">
    <source>
        <dbReference type="SAM" id="MobiDB-lite"/>
    </source>
</evidence>
<dbReference type="VEuPathDB" id="MicrosporidiaDB:CWI38_0967p0040"/>
<feature type="region of interest" description="Disordered" evidence="1">
    <location>
        <begin position="337"/>
        <end position="360"/>
    </location>
</feature>
<gene>
    <name evidence="2" type="ORF">CWI38_0967p0040</name>
</gene>
<dbReference type="EMBL" id="PITK01000967">
    <property type="protein sequence ID" value="TBU11946.1"/>
    <property type="molecule type" value="Genomic_DNA"/>
</dbReference>
<dbReference type="Proteomes" id="UP000292282">
    <property type="component" value="Unassembled WGS sequence"/>
</dbReference>
<evidence type="ECO:0000313" key="3">
    <source>
        <dbReference type="Proteomes" id="UP000292282"/>
    </source>
</evidence>
<dbReference type="AlphaFoldDB" id="A0A4Q9LUN1"/>
<feature type="region of interest" description="Disordered" evidence="1">
    <location>
        <begin position="431"/>
        <end position="459"/>
    </location>
</feature>
<organism evidence="2 3">
    <name type="scientific">Hamiltosporidium tvaerminnensis</name>
    <dbReference type="NCBI Taxonomy" id="1176355"/>
    <lineage>
        <taxon>Eukaryota</taxon>
        <taxon>Fungi</taxon>
        <taxon>Fungi incertae sedis</taxon>
        <taxon>Microsporidia</taxon>
        <taxon>Dubosqiidae</taxon>
        <taxon>Hamiltosporidium</taxon>
    </lineage>
</organism>
<keyword evidence="3" id="KW-1185">Reference proteome</keyword>
<reference evidence="2 3" key="1">
    <citation type="submission" date="2017-12" db="EMBL/GenBank/DDBJ databases">
        <authorList>
            <person name="Pombert J.-F."/>
            <person name="Haag K.L."/>
            <person name="Ebert D."/>
        </authorList>
    </citation>
    <scope>NUCLEOTIDE SEQUENCE [LARGE SCALE GENOMIC DNA]</scope>
    <source>
        <strain evidence="2">IL-G-3</strain>
    </source>
</reference>
<feature type="compositionally biased region" description="Basic and acidic residues" evidence="1">
    <location>
        <begin position="431"/>
        <end position="458"/>
    </location>
</feature>
<feature type="compositionally biased region" description="Basic and acidic residues" evidence="1">
    <location>
        <begin position="337"/>
        <end position="351"/>
    </location>
</feature>
<name>A0A4Q9LUN1_9MICR</name>
<protein>
    <submittedName>
        <fullName evidence="2">Uncharacterized protein</fullName>
    </submittedName>
</protein>
<accession>A0A4Q9LUN1</accession>
<sequence>MEEERENLDIKKAQKKLKKNLSQILHKRKKTNNFVSFIDLAINGTSVCKEYKSFICMNDYSSKRLFETCDTSRLTSGMFNRKLLCAFGINNVEEKIESREKMESRDELESNEDNKYNEYNGINKYKEVERREQNISFERKNNIFNSKKIENNLEIKVNNEGDNGFSKNTYNKDSINVNPFISLNSLNSLNSFNSEVKKDDKIYNLNRNLNQKNVSFFGSILDTEIKDEKEKGSVGGFGLFGREDFMGKDLSVNKYLNTLDNKNKEQDIRKEDISVNKYLNTSDNKNKEQDIRKEDLSVNKYLNTSDNKIKGQDILNKNLILDKSETFKNDKIKEKNIKHKDSISSPKRQENLSKVSSNDHSSGFLSKFTFYDSSDMPESEDKFVEIKNEISEDNKIGLVSFINRYSDNINNKFESSFNEIFNKELYDREKDDRELDKQDNREWDKQVKEDKQDNREWDNSSNMINITTTSTQDKKPEISFFDLLNTKKVENLNIKTELNFNEFKFEIGNLKHIIFKETPDFKFFYEDGTEIKY</sequence>
<proteinExistence type="predicted"/>
<comment type="caution">
    <text evidence="2">The sequence shown here is derived from an EMBL/GenBank/DDBJ whole genome shotgun (WGS) entry which is preliminary data.</text>
</comment>
<evidence type="ECO:0000313" key="2">
    <source>
        <dbReference type="EMBL" id="TBU11946.1"/>
    </source>
</evidence>